<evidence type="ECO:0000259" key="7">
    <source>
        <dbReference type="Pfam" id="PF02272"/>
    </source>
</evidence>
<evidence type="ECO:0000256" key="2">
    <source>
        <dbReference type="ARBA" id="ARBA00019841"/>
    </source>
</evidence>
<name>A0A4R3TLN8_9FIRM</name>
<evidence type="ECO:0000313" key="10">
    <source>
        <dbReference type="Proteomes" id="UP000295773"/>
    </source>
</evidence>
<feature type="domain" description="DDH" evidence="6">
    <location>
        <begin position="72"/>
        <end position="202"/>
    </location>
</feature>
<reference evidence="9 10" key="1">
    <citation type="submission" date="2019-03" db="EMBL/GenBank/DDBJ databases">
        <title>Genomic Encyclopedia of Type Strains, Phase IV (KMG-IV): sequencing the most valuable type-strain genomes for metagenomic binning, comparative biology and taxonomic classification.</title>
        <authorList>
            <person name="Goeker M."/>
        </authorList>
    </citation>
    <scope>NUCLEOTIDE SEQUENCE [LARGE SCALE GENOMIC DNA]</scope>
    <source>
        <strain evidence="9 10">DSM 29481</strain>
    </source>
</reference>
<comment type="caution">
    <text evidence="9">The sequence shown here is derived from an EMBL/GenBank/DDBJ whole genome shotgun (WGS) entry which is preliminary data.</text>
</comment>
<dbReference type="RefSeq" id="WP_132223129.1">
    <property type="nucleotide sequence ID" value="NZ_JANKBG010000001.1"/>
</dbReference>
<gene>
    <name evidence="9" type="ORF">EDD61_10132</name>
</gene>
<feature type="domain" description="RecJ OB" evidence="8">
    <location>
        <begin position="435"/>
        <end position="530"/>
    </location>
</feature>
<dbReference type="Pfam" id="PF01368">
    <property type="entry name" value="DHH"/>
    <property type="match status" value="1"/>
</dbReference>
<dbReference type="Pfam" id="PF02272">
    <property type="entry name" value="DHHA1"/>
    <property type="match status" value="1"/>
</dbReference>
<dbReference type="Gene3D" id="3.90.1640.30">
    <property type="match status" value="1"/>
</dbReference>
<dbReference type="InterPro" id="IPR038763">
    <property type="entry name" value="DHH_sf"/>
</dbReference>
<protein>
    <recommendedName>
        <fullName evidence="2">Single-stranded-DNA-specific exonuclease RecJ</fullName>
    </recommendedName>
</protein>
<evidence type="ECO:0000259" key="6">
    <source>
        <dbReference type="Pfam" id="PF01368"/>
    </source>
</evidence>
<dbReference type="Gene3D" id="3.10.310.30">
    <property type="match status" value="1"/>
</dbReference>
<dbReference type="InterPro" id="IPR041122">
    <property type="entry name" value="RecJ_OB"/>
</dbReference>
<evidence type="ECO:0000256" key="4">
    <source>
        <dbReference type="ARBA" id="ARBA00022801"/>
    </source>
</evidence>
<dbReference type="InterPro" id="IPR051673">
    <property type="entry name" value="SSDNA_exonuclease_RecJ"/>
</dbReference>
<dbReference type="InterPro" id="IPR001667">
    <property type="entry name" value="DDH_dom"/>
</dbReference>
<dbReference type="Proteomes" id="UP000295773">
    <property type="component" value="Unassembled WGS sequence"/>
</dbReference>
<dbReference type="GO" id="GO:0003676">
    <property type="term" value="F:nucleic acid binding"/>
    <property type="evidence" value="ECO:0007669"/>
    <property type="project" value="InterPro"/>
</dbReference>
<keyword evidence="10" id="KW-1185">Reference proteome</keyword>
<dbReference type="InterPro" id="IPR003156">
    <property type="entry name" value="DHHA1_dom"/>
</dbReference>
<sequence>MKINKLSTQRMEDIQCTFGLPSLCAKVLAAKDLANDEIAALLQEPKLSDPFCANGVKEVADRLYQAKQKKEKVLVCGDYDADGICATAIMVDALRSYGIDCGFYIPNRFSEGYGLHENTVGLAKQKGYTLLITVDNGVKAKTALSFAHTMGIDVIVTDHHSMDEEVTCLQLVHPTLMGESFTTLSGAGVALMLSRALIGEKKEHVVLACVAAIADVMPLHKETRAIVKLGISYLKQGICPPIRFLAKERYPKWDEMLIAYQIVPKLNVTGRLADMVNVNNTVKYLLSTSMEEIQHVAKQINDLNEKRKVMSDDMLLKAKTLVHEEYRFQLLFDDSFHEGMAGLVAGKLAEELQMPVMVAARNQDHFKGSIRSQGLLDLTTFFDECKPSLVSYGGHKAAAGIGFSYDKKQVIQDYVNSRMEQVVFDNDSSYDVIAVERSEITIAEVESLQLLAPFGEGFEEPLFLLEKQKVQDCRSLSKGAHTKWILTDDLEAMQFQSRDWEFYNPGATLNFIGNLRINSFMGRKKVNIYVSKAY</sequence>
<dbReference type="SUPFAM" id="SSF64182">
    <property type="entry name" value="DHH phosphoesterases"/>
    <property type="match status" value="1"/>
</dbReference>
<keyword evidence="3" id="KW-0540">Nuclease</keyword>
<evidence type="ECO:0000259" key="8">
    <source>
        <dbReference type="Pfam" id="PF17768"/>
    </source>
</evidence>
<evidence type="ECO:0000256" key="3">
    <source>
        <dbReference type="ARBA" id="ARBA00022722"/>
    </source>
</evidence>
<evidence type="ECO:0000256" key="5">
    <source>
        <dbReference type="ARBA" id="ARBA00022839"/>
    </source>
</evidence>
<dbReference type="GO" id="GO:0004527">
    <property type="term" value="F:exonuclease activity"/>
    <property type="evidence" value="ECO:0007669"/>
    <property type="project" value="UniProtKB-KW"/>
</dbReference>
<organism evidence="9 10">
    <name type="scientific">Longicatena caecimuris</name>
    <dbReference type="NCBI Taxonomy" id="1796635"/>
    <lineage>
        <taxon>Bacteria</taxon>
        <taxon>Bacillati</taxon>
        <taxon>Bacillota</taxon>
        <taxon>Erysipelotrichia</taxon>
        <taxon>Erysipelotrichales</taxon>
        <taxon>Erysipelotrichaceae</taxon>
        <taxon>Longicatena</taxon>
    </lineage>
</organism>
<feature type="domain" description="DHHA1" evidence="7">
    <location>
        <begin position="333"/>
        <end position="420"/>
    </location>
</feature>
<dbReference type="PANTHER" id="PTHR30255:SF2">
    <property type="entry name" value="SINGLE-STRANDED-DNA-SPECIFIC EXONUCLEASE RECJ"/>
    <property type="match status" value="1"/>
</dbReference>
<dbReference type="EMBL" id="SMBP01000001">
    <property type="protein sequence ID" value="TCU63381.1"/>
    <property type="molecule type" value="Genomic_DNA"/>
</dbReference>
<accession>A0A4R3TLN8</accession>
<keyword evidence="5 9" id="KW-0269">Exonuclease</keyword>
<dbReference type="Pfam" id="PF17768">
    <property type="entry name" value="RecJ_OB"/>
    <property type="match status" value="1"/>
</dbReference>
<keyword evidence="4" id="KW-0378">Hydrolase</keyword>
<comment type="similarity">
    <text evidence="1">Belongs to the RecJ family.</text>
</comment>
<dbReference type="AlphaFoldDB" id="A0A4R3TLN8"/>
<dbReference type="PANTHER" id="PTHR30255">
    <property type="entry name" value="SINGLE-STRANDED-DNA-SPECIFIC EXONUCLEASE RECJ"/>
    <property type="match status" value="1"/>
</dbReference>
<evidence type="ECO:0000313" key="9">
    <source>
        <dbReference type="EMBL" id="TCU63381.1"/>
    </source>
</evidence>
<proteinExistence type="inferred from homology"/>
<evidence type="ECO:0000256" key="1">
    <source>
        <dbReference type="ARBA" id="ARBA00005915"/>
    </source>
</evidence>